<feature type="transmembrane region" description="Helical" evidence="1">
    <location>
        <begin position="117"/>
        <end position="137"/>
    </location>
</feature>
<name>A0A1H3E015_9BACI</name>
<feature type="transmembrane region" description="Helical" evidence="1">
    <location>
        <begin position="20"/>
        <end position="40"/>
    </location>
</feature>
<feature type="domain" description="CAAX prenyl protease 2/Lysostaphin resistance protein A-like" evidence="2">
    <location>
        <begin position="96"/>
        <end position="178"/>
    </location>
</feature>
<feature type="transmembrane region" description="Helical" evidence="1">
    <location>
        <begin position="94"/>
        <end position="111"/>
    </location>
</feature>
<feature type="transmembrane region" description="Helical" evidence="1">
    <location>
        <begin position="144"/>
        <end position="160"/>
    </location>
</feature>
<evidence type="ECO:0000313" key="3">
    <source>
        <dbReference type="EMBL" id="SDX71249.1"/>
    </source>
</evidence>
<feature type="transmembrane region" description="Helical" evidence="1">
    <location>
        <begin position="55"/>
        <end position="73"/>
    </location>
</feature>
<feature type="transmembrane region" description="Helical" evidence="1">
    <location>
        <begin position="166"/>
        <end position="184"/>
    </location>
</feature>
<evidence type="ECO:0000313" key="4">
    <source>
        <dbReference type="Proteomes" id="UP000198647"/>
    </source>
</evidence>
<protein>
    <recommendedName>
        <fullName evidence="2">CAAX prenyl protease 2/Lysostaphin resistance protein A-like domain-containing protein</fullName>
    </recommendedName>
</protein>
<accession>A0A1H3E015</accession>
<reference evidence="3 4" key="1">
    <citation type="submission" date="2016-10" db="EMBL/GenBank/DDBJ databases">
        <authorList>
            <person name="Varghese N."/>
            <person name="Submissions S."/>
        </authorList>
    </citation>
    <scope>NUCLEOTIDE SEQUENCE [LARGE SCALE GENOMIC DNA]</scope>
    <source>
        <strain evidence="3 4">DSM 20748</strain>
    </source>
</reference>
<keyword evidence="4" id="KW-1185">Reference proteome</keyword>
<dbReference type="EMBL" id="FNOS01000002">
    <property type="protein sequence ID" value="SDX71249.1"/>
    <property type="molecule type" value="Genomic_DNA"/>
</dbReference>
<dbReference type="InterPro" id="IPR003675">
    <property type="entry name" value="Rce1/LyrA-like_dom"/>
</dbReference>
<proteinExistence type="predicted"/>
<keyword evidence="1" id="KW-0472">Membrane</keyword>
<gene>
    <name evidence="3" type="ORF">SAMN04488081_1157</name>
</gene>
<comment type="caution">
    <text evidence="3">The sequence shown here is derived from an EMBL/GenBank/DDBJ whole genome shotgun (WGS) entry which is preliminary data.</text>
</comment>
<sequence>MDNNKIIRQMSSKELMKHVLITQGLLMVIALAVSSVFLDFREHWTAQWGFNIKDWVVYAIVPAILIVGFDGITMKTVPEQHYDDGGINRKLFEGLPVPAILLLTAVIAFSEEMLFRGVLQPLTGFVPASLLFAFVHFRYLSKPLLFTGVLTISFLFGFIYEQTQTLTYVVSAHFIVDFTLALLLKSKSG</sequence>
<keyword evidence="1" id="KW-0812">Transmembrane</keyword>
<dbReference type="RefSeq" id="WP_176765412.1">
    <property type="nucleotide sequence ID" value="NZ_FNOS01000002.1"/>
</dbReference>
<evidence type="ECO:0000256" key="1">
    <source>
        <dbReference type="SAM" id="Phobius"/>
    </source>
</evidence>
<dbReference type="Pfam" id="PF02517">
    <property type="entry name" value="Rce1-like"/>
    <property type="match status" value="1"/>
</dbReference>
<evidence type="ECO:0000259" key="2">
    <source>
        <dbReference type="Pfam" id="PF02517"/>
    </source>
</evidence>
<organism evidence="3 4">
    <name type="scientific">Salimicrobium album</name>
    <dbReference type="NCBI Taxonomy" id="50717"/>
    <lineage>
        <taxon>Bacteria</taxon>
        <taxon>Bacillati</taxon>
        <taxon>Bacillota</taxon>
        <taxon>Bacilli</taxon>
        <taxon>Bacillales</taxon>
        <taxon>Bacillaceae</taxon>
        <taxon>Salimicrobium</taxon>
    </lineage>
</organism>
<keyword evidence="1" id="KW-1133">Transmembrane helix</keyword>
<dbReference type="Proteomes" id="UP000198647">
    <property type="component" value="Unassembled WGS sequence"/>
</dbReference>